<dbReference type="Gene3D" id="3.40.50.300">
    <property type="entry name" value="P-loop containing nucleotide triphosphate hydrolases"/>
    <property type="match status" value="1"/>
</dbReference>
<organism evidence="1 2">
    <name type="scientific">Thelephora terrestris</name>
    <dbReference type="NCBI Taxonomy" id="56493"/>
    <lineage>
        <taxon>Eukaryota</taxon>
        <taxon>Fungi</taxon>
        <taxon>Dikarya</taxon>
        <taxon>Basidiomycota</taxon>
        <taxon>Agaricomycotina</taxon>
        <taxon>Agaricomycetes</taxon>
        <taxon>Thelephorales</taxon>
        <taxon>Thelephoraceae</taxon>
        <taxon>Thelephora</taxon>
    </lineage>
</organism>
<dbReference type="InterPro" id="IPR027417">
    <property type="entry name" value="P-loop_NTPase"/>
</dbReference>
<evidence type="ECO:0000313" key="2">
    <source>
        <dbReference type="Proteomes" id="UP000736335"/>
    </source>
</evidence>
<dbReference type="SMART" id="SM00028">
    <property type="entry name" value="TPR"/>
    <property type="match status" value="4"/>
</dbReference>
<dbReference type="InterPro" id="IPR011990">
    <property type="entry name" value="TPR-like_helical_dom_sf"/>
</dbReference>
<dbReference type="PANTHER" id="PTHR47691:SF3">
    <property type="entry name" value="HTH-TYPE TRANSCRIPTIONAL REGULATOR RV0890C-RELATED"/>
    <property type="match status" value="1"/>
</dbReference>
<gene>
    <name evidence="1" type="ORF">BJ322DRAFT_720322</name>
</gene>
<dbReference type="OrthoDB" id="1534087at2759"/>
<reference evidence="1" key="1">
    <citation type="journal article" date="2020" name="Nat. Commun.">
        <title>Large-scale genome sequencing of mycorrhizal fungi provides insights into the early evolution of symbiotic traits.</title>
        <authorList>
            <person name="Miyauchi S."/>
            <person name="Kiss E."/>
            <person name="Kuo A."/>
            <person name="Drula E."/>
            <person name="Kohler A."/>
            <person name="Sanchez-Garcia M."/>
            <person name="Morin E."/>
            <person name="Andreopoulos B."/>
            <person name="Barry K.W."/>
            <person name="Bonito G."/>
            <person name="Buee M."/>
            <person name="Carver A."/>
            <person name="Chen C."/>
            <person name="Cichocki N."/>
            <person name="Clum A."/>
            <person name="Culley D."/>
            <person name="Crous P.W."/>
            <person name="Fauchery L."/>
            <person name="Girlanda M."/>
            <person name="Hayes R.D."/>
            <person name="Keri Z."/>
            <person name="LaButti K."/>
            <person name="Lipzen A."/>
            <person name="Lombard V."/>
            <person name="Magnuson J."/>
            <person name="Maillard F."/>
            <person name="Murat C."/>
            <person name="Nolan M."/>
            <person name="Ohm R.A."/>
            <person name="Pangilinan J."/>
            <person name="Pereira M.F."/>
            <person name="Perotto S."/>
            <person name="Peter M."/>
            <person name="Pfister S."/>
            <person name="Riley R."/>
            <person name="Sitrit Y."/>
            <person name="Stielow J.B."/>
            <person name="Szollosi G."/>
            <person name="Zifcakova L."/>
            <person name="Stursova M."/>
            <person name="Spatafora J.W."/>
            <person name="Tedersoo L."/>
            <person name="Vaario L.M."/>
            <person name="Yamada A."/>
            <person name="Yan M."/>
            <person name="Wang P."/>
            <person name="Xu J."/>
            <person name="Bruns T."/>
            <person name="Baldrian P."/>
            <person name="Vilgalys R."/>
            <person name="Dunand C."/>
            <person name="Henrissat B."/>
            <person name="Grigoriev I.V."/>
            <person name="Hibbett D."/>
            <person name="Nagy L.G."/>
            <person name="Martin F.M."/>
        </authorList>
    </citation>
    <scope>NUCLEOTIDE SEQUENCE</scope>
    <source>
        <strain evidence="1">UH-Tt-Lm1</strain>
    </source>
</reference>
<sequence>MLSTDASQSSPGQCLRKSRIHDLMSHSIPLGELPPPPPRACFGRDELIETVIRLAENLNPIALIGTGGIGKTSIALAVLHRDPIKQRFGDNRWLIRCDQFPASRAGFLNRLSKVVGAGVENPEDLTPLRRFLSSKETFIVLDNAESILDPQGADGQEIYEVVEELSQLENVCLCITSRITTVPPDCKCLDVPTLSPEAARSTLYRIYDNDEKSDLIDKILEQLDCHPLSITLLATVAHQNRWNNERLVKEWGRHQTGVLQTEHKKSLSVTIELSLASPMFKELGPDARELLGVVAFFPQGIDEKNFDWLFPGVSNRDTVFDKFCILSLTYRINGFVRMLAPLRDYLCPKDPTASTLLRATKELYSARLSVTVGPDAPGFGDTRWIIAEDVNVEHLLNVFTSLNPDSIDIWDTCNGFLGHLYWHKPRHTVLGPKIERLPDDRRWKPRSLLELSQLFGSVGDHMEEKRLLTHALKLWREQVDECWVARTLRQLAEANRILGLCEEGIQQAKESLEIFERLGDTEEHAWCLIDLARLWLDLEQFDTAEDAVTRSINLLEKGQEFPLCRSHRLLGDISRCKKEKERAIYHYEAALAIASTFNWGNQIFWIHHSLARLFFNEDEFEDAHAHIEQAKQHVGDDAYSLGRAMEMQAWIRCRQRRLGDATSGALSAIEVFEKLGAARDLERCRALLREIE</sequence>
<reference evidence="1" key="2">
    <citation type="submission" date="2020-11" db="EMBL/GenBank/DDBJ databases">
        <authorList>
            <consortium name="DOE Joint Genome Institute"/>
            <person name="Kuo A."/>
            <person name="Miyauchi S."/>
            <person name="Kiss E."/>
            <person name="Drula E."/>
            <person name="Kohler A."/>
            <person name="Sanchez-Garcia M."/>
            <person name="Andreopoulos B."/>
            <person name="Barry K.W."/>
            <person name="Bonito G."/>
            <person name="Buee M."/>
            <person name="Carver A."/>
            <person name="Chen C."/>
            <person name="Cichocki N."/>
            <person name="Clum A."/>
            <person name="Culley D."/>
            <person name="Crous P.W."/>
            <person name="Fauchery L."/>
            <person name="Girlanda M."/>
            <person name="Hayes R."/>
            <person name="Keri Z."/>
            <person name="Labutti K."/>
            <person name="Lipzen A."/>
            <person name="Lombard V."/>
            <person name="Magnuson J."/>
            <person name="Maillard F."/>
            <person name="Morin E."/>
            <person name="Murat C."/>
            <person name="Nolan M."/>
            <person name="Ohm R."/>
            <person name="Pangilinan J."/>
            <person name="Pereira M."/>
            <person name="Perotto S."/>
            <person name="Peter M."/>
            <person name="Riley R."/>
            <person name="Sitrit Y."/>
            <person name="Stielow B."/>
            <person name="Szollosi G."/>
            <person name="Zifcakova L."/>
            <person name="Stursova M."/>
            <person name="Spatafora J.W."/>
            <person name="Tedersoo L."/>
            <person name="Vaario L.-M."/>
            <person name="Yamada A."/>
            <person name="Yan M."/>
            <person name="Wang P."/>
            <person name="Xu J."/>
            <person name="Bruns T."/>
            <person name="Baldrian P."/>
            <person name="Vilgalys R."/>
            <person name="Henrissat B."/>
            <person name="Grigoriev I.V."/>
            <person name="Hibbett D."/>
            <person name="Nagy L.G."/>
            <person name="Martin F.M."/>
        </authorList>
    </citation>
    <scope>NUCLEOTIDE SEQUENCE</scope>
    <source>
        <strain evidence="1">UH-Tt-Lm1</strain>
    </source>
</reference>
<comment type="caution">
    <text evidence="1">The sequence shown here is derived from an EMBL/GenBank/DDBJ whole genome shotgun (WGS) entry which is preliminary data.</text>
</comment>
<dbReference type="EMBL" id="WIUZ02000005">
    <property type="protein sequence ID" value="KAF9787376.1"/>
    <property type="molecule type" value="Genomic_DNA"/>
</dbReference>
<dbReference type="Pfam" id="PF13424">
    <property type="entry name" value="TPR_12"/>
    <property type="match status" value="1"/>
</dbReference>
<dbReference type="AlphaFoldDB" id="A0A9P6HHK6"/>
<dbReference type="Proteomes" id="UP000736335">
    <property type="component" value="Unassembled WGS sequence"/>
</dbReference>
<protein>
    <submittedName>
        <fullName evidence="1">P-loop containing nucleoside triphosphate hydrolase protein</fullName>
    </submittedName>
</protein>
<dbReference type="SUPFAM" id="SSF52540">
    <property type="entry name" value="P-loop containing nucleoside triphosphate hydrolases"/>
    <property type="match status" value="1"/>
</dbReference>
<proteinExistence type="predicted"/>
<accession>A0A9P6HHK6</accession>
<dbReference type="PANTHER" id="PTHR47691">
    <property type="entry name" value="REGULATOR-RELATED"/>
    <property type="match status" value="1"/>
</dbReference>
<keyword evidence="2" id="KW-1185">Reference proteome</keyword>
<dbReference type="InterPro" id="IPR019734">
    <property type="entry name" value="TPR_rpt"/>
</dbReference>
<name>A0A9P6HHK6_9AGAM</name>
<dbReference type="Gene3D" id="1.25.40.10">
    <property type="entry name" value="Tetratricopeptide repeat domain"/>
    <property type="match status" value="1"/>
</dbReference>
<dbReference type="SUPFAM" id="SSF48452">
    <property type="entry name" value="TPR-like"/>
    <property type="match status" value="1"/>
</dbReference>
<dbReference type="GO" id="GO:0016787">
    <property type="term" value="F:hydrolase activity"/>
    <property type="evidence" value="ECO:0007669"/>
    <property type="project" value="UniProtKB-KW"/>
</dbReference>
<keyword evidence="1" id="KW-0378">Hydrolase</keyword>
<evidence type="ECO:0000313" key="1">
    <source>
        <dbReference type="EMBL" id="KAF9787376.1"/>
    </source>
</evidence>